<comment type="caution">
    <text evidence="1">The sequence shown here is derived from an EMBL/GenBank/DDBJ whole genome shotgun (WGS) entry which is preliminary data.</text>
</comment>
<proteinExistence type="predicted"/>
<accession>A0A2S6Z9C4</accession>
<dbReference type="EMBL" id="MIGV01000001">
    <property type="protein sequence ID" value="PPT78661.1"/>
    <property type="molecule type" value="Genomic_DNA"/>
</dbReference>
<organism evidence="1 2">
    <name type="scientific">Xanthomonas arboricola pv. populi</name>
    <dbReference type="NCBI Taxonomy" id="487823"/>
    <lineage>
        <taxon>Bacteria</taxon>
        <taxon>Pseudomonadati</taxon>
        <taxon>Pseudomonadota</taxon>
        <taxon>Gammaproteobacteria</taxon>
        <taxon>Lysobacterales</taxon>
        <taxon>Lysobacteraceae</taxon>
        <taxon>Xanthomonas</taxon>
    </lineage>
</organism>
<protein>
    <submittedName>
        <fullName evidence="1">Uncharacterized protein</fullName>
    </submittedName>
</protein>
<evidence type="ECO:0000313" key="1">
    <source>
        <dbReference type="EMBL" id="PPT78661.1"/>
    </source>
</evidence>
<gene>
    <name evidence="1" type="ORF">XaplCFBP3122_00160</name>
</gene>
<reference evidence="1 2" key="1">
    <citation type="submission" date="2016-08" db="EMBL/GenBank/DDBJ databases">
        <title>Evolution of the type three secretion system and type three effector repertoires in Xanthomonas.</title>
        <authorList>
            <person name="Merda D."/>
            <person name="Briand M."/>
            <person name="Bosis E."/>
            <person name="Rousseau C."/>
            <person name="Portier P."/>
            <person name="Jacques M.-A."/>
            <person name="Fischer-Le Saux M."/>
        </authorList>
    </citation>
    <scope>NUCLEOTIDE SEQUENCE [LARGE SCALE GENOMIC DNA]</scope>
    <source>
        <strain evidence="1 2">CFBP 3122</strain>
    </source>
</reference>
<name>A0A2S6Z9C4_9XANT</name>
<dbReference type="AlphaFoldDB" id="A0A2S6Z9C4"/>
<dbReference type="Proteomes" id="UP000238270">
    <property type="component" value="Unassembled WGS sequence"/>
</dbReference>
<evidence type="ECO:0000313" key="2">
    <source>
        <dbReference type="Proteomes" id="UP000238270"/>
    </source>
</evidence>
<sequence>MKLAAVSAELMHAACQNAVPGFRRVDLEDRDRVEAVPSVRAEGFKSLDRLTFSRKDNALALPVQGDALAGRTSGLQCSENLEATSVVQSIGCPHKWRLSDAGVGSVPGLQPLLASVMAGGEDRFVGAHPGAMGRPGRAPRAQVRSYSGVGDCAWFTACRRIAGHVVGAHPGAVGRPGRAPRAQVRSYSGVGDCAWFTACRRIAGHVVGAHPGAVGRPGRAFAPGCAPTGCVCWRASLS</sequence>